<accession>A0A0B5QUA1</accession>
<evidence type="ECO:0000259" key="2">
    <source>
        <dbReference type="PROSITE" id="PS50056"/>
    </source>
</evidence>
<dbReference type="Gene3D" id="3.30.70.1690">
    <property type="match status" value="1"/>
</dbReference>
<feature type="transmembrane region" description="Helical" evidence="1">
    <location>
        <begin position="6"/>
        <end position="25"/>
    </location>
</feature>
<keyword evidence="1" id="KW-1133">Transmembrane helix</keyword>
<reference evidence="4" key="1">
    <citation type="submission" date="2014-12" db="EMBL/GenBank/DDBJ databases">
        <title>Genome sequence of Clostridium beijerinckii strain 59B.</title>
        <authorList>
            <person name="Little G.T."/>
            <person name="Minton N.P."/>
        </authorList>
    </citation>
    <scope>NUCLEOTIDE SEQUENCE [LARGE SCALE GENOMIC DNA]</scope>
    <source>
        <strain evidence="4">59B</strain>
    </source>
</reference>
<evidence type="ECO:0000256" key="1">
    <source>
        <dbReference type="SAM" id="Phobius"/>
    </source>
</evidence>
<dbReference type="KEGG" id="cbei:LF65_05282"/>
<dbReference type="Gene3D" id="3.90.190.10">
    <property type="entry name" value="Protein tyrosine phosphatase superfamily"/>
    <property type="match status" value="1"/>
</dbReference>
<evidence type="ECO:0000313" key="4">
    <source>
        <dbReference type="Proteomes" id="UP000031866"/>
    </source>
</evidence>
<dbReference type="OrthoDB" id="21920at2"/>
<dbReference type="InterPro" id="IPR016130">
    <property type="entry name" value="Tyr_Pase_AS"/>
</dbReference>
<name>A0A0B5QUA1_CLOBE</name>
<dbReference type="SUPFAM" id="SSF52799">
    <property type="entry name" value="(Phosphotyrosine protein) phosphatases II"/>
    <property type="match status" value="1"/>
</dbReference>
<dbReference type="PROSITE" id="PS50056">
    <property type="entry name" value="TYR_PHOSPHATASE_2"/>
    <property type="match status" value="1"/>
</dbReference>
<protein>
    <submittedName>
        <fullName evidence="3">Protein tyrosine phosphatase</fullName>
    </submittedName>
</protein>
<dbReference type="InterPro" id="IPR029021">
    <property type="entry name" value="Prot-tyrosine_phosphatase-like"/>
</dbReference>
<gene>
    <name evidence="3" type="ORF">LF65_05282</name>
</gene>
<sequence>MKRNKVVYIIVALVIIGGATIMYSINQHYKSSKIAIQKTNSVQANKTKLVIDTDNKDVLPKNFRTTKDKINDEKSKDIDLTGLSDLNISGSGALSEKSLAMVKEKIGDKSIIDIDLRQEDHGFINGMGISWFGKNNQANKGIGREQILLDEKSNLGKISKDKHIKFDELSKGKSVNTVKSIDNPESVETEEELAKGLGMSYLRITVTDHEKPLDDQVDLFIESIKNLPKDTWIHFHCRGGAGRTTTFMSMYDMMHNAKNVSFEDIINRQRLIGGSDLLKETNKDEDKSRVEFLNMFYKYCKDNQDGYETSWSQWIKNNGEQ</sequence>
<dbReference type="Pfam" id="PF14566">
    <property type="entry name" value="PTPlike_phytase"/>
    <property type="match status" value="1"/>
</dbReference>
<dbReference type="RefSeq" id="WP_041900280.1">
    <property type="nucleotide sequence ID" value="NZ_CP010086.2"/>
</dbReference>
<keyword evidence="1" id="KW-0472">Membrane</keyword>
<dbReference type="AlphaFoldDB" id="A0A0B5QUA1"/>
<dbReference type="InterPro" id="IPR000387">
    <property type="entry name" value="Tyr_Pase_dom"/>
</dbReference>
<dbReference type="STRING" id="1520.LF65_05282"/>
<dbReference type="PROSITE" id="PS00383">
    <property type="entry name" value="TYR_PHOSPHATASE_1"/>
    <property type="match status" value="1"/>
</dbReference>
<evidence type="ECO:0000313" key="3">
    <source>
        <dbReference type="EMBL" id="AJH01807.1"/>
    </source>
</evidence>
<keyword evidence="1" id="KW-0812">Transmembrane</keyword>
<dbReference type="EMBL" id="CP010086">
    <property type="protein sequence ID" value="AJH01807.1"/>
    <property type="molecule type" value="Genomic_DNA"/>
</dbReference>
<feature type="domain" description="Tyrosine specific protein phosphatases" evidence="2">
    <location>
        <begin position="218"/>
        <end position="270"/>
    </location>
</feature>
<dbReference type="Proteomes" id="UP000031866">
    <property type="component" value="Chromosome"/>
</dbReference>
<proteinExistence type="predicted"/>
<dbReference type="SMART" id="SM01301">
    <property type="entry name" value="PTPlike_phytase"/>
    <property type="match status" value="1"/>
</dbReference>
<organism evidence="3 4">
    <name type="scientific">Clostridium beijerinckii</name>
    <name type="common">Clostridium MP</name>
    <dbReference type="NCBI Taxonomy" id="1520"/>
    <lineage>
        <taxon>Bacteria</taxon>
        <taxon>Bacillati</taxon>
        <taxon>Bacillota</taxon>
        <taxon>Clostridia</taxon>
        <taxon>Eubacteriales</taxon>
        <taxon>Clostridiaceae</taxon>
        <taxon>Clostridium</taxon>
    </lineage>
</organism>